<evidence type="ECO:0000313" key="4">
    <source>
        <dbReference type="EMBL" id="SVP89606.1"/>
    </source>
</evidence>
<reference evidence="3" key="1">
    <citation type="submission" date="2018-07" db="EMBL/GenBank/DDBJ databases">
        <authorList>
            <person name="Quirk P.G."/>
            <person name="Krulwich T.A."/>
        </authorList>
    </citation>
    <scope>NUCLEOTIDE SEQUENCE</scope>
    <source>
        <strain evidence="3">Anand</strain>
    </source>
</reference>
<gene>
    <name evidence="3" type="ORF">TAT_000030300</name>
    <name evidence="4" type="ORF">TAV_000030100</name>
</gene>
<keyword evidence="2" id="KW-0732">Signal</keyword>
<proteinExistence type="predicted"/>
<feature type="compositionally biased region" description="Low complexity" evidence="1">
    <location>
        <begin position="1876"/>
        <end position="1907"/>
    </location>
</feature>
<dbReference type="InterPro" id="IPR007480">
    <property type="entry name" value="DUF529"/>
</dbReference>
<feature type="compositionally biased region" description="Low complexity" evidence="1">
    <location>
        <begin position="2360"/>
        <end position="2393"/>
    </location>
</feature>
<feature type="region of interest" description="Disordered" evidence="1">
    <location>
        <begin position="1851"/>
        <end position="1944"/>
    </location>
</feature>
<feature type="signal peptide" evidence="2">
    <location>
        <begin position="1"/>
        <end position="19"/>
    </location>
</feature>
<feature type="chain" id="PRO_5036335370" evidence="2">
    <location>
        <begin position="20"/>
        <end position="2490"/>
    </location>
</feature>
<feature type="compositionally biased region" description="Basic and acidic residues" evidence="1">
    <location>
        <begin position="477"/>
        <end position="488"/>
    </location>
</feature>
<feature type="region of interest" description="Disordered" evidence="1">
    <location>
        <begin position="467"/>
        <end position="490"/>
    </location>
</feature>
<evidence type="ECO:0000256" key="1">
    <source>
        <dbReference type="SAM" id="MobiDB-lite"/>
    </source>
</evidence>
<feature type="compositionally biased region" description="Polar residues" evidence="1">
    <location>
        <begin position="2405"/>
        <end position="2429"/>
    </location>
</feature>
<feature type="region of interest" description="Disordered" evidence="1">
    <location>
        <begin position="994"/>
        <end position="1059"/>
    </location>
</feature>
<organism evidence="3">
    <name type="scientific">Theileria annulata</name>
    <dbReference type="NCBI Taxonomy" id="5874"/>
    <lineage>
        <taxon>Eukaryota</taxon>
        <taxon>Sar</taxon>
        <taxon>Alveolata</taxon>
        <taxon>Apicomplexa</taxon>
        <taxon>Aconoidasida</taxon>
        <taxon>Piroplasmida</taxon>
        <taxon>Theileriidae</taxon>
        <taxon>Theileria</taxon>
    </lineage>
</organism>
<evidence type="ECO:0000313" key="3">
    <source>
        <dbReference type="EMBL" id="SVP88441.1"/>
    </source>
</evidence>
<dbReference type="Pfam" id="PF04385">
    <property type="entry name" value="FAINT"/>
    <property type="match status" value="8"/>
</dbReference>
<feature type="region of interest" description="Disordered" evidence="1">
    <location>
        <begin position="2340"/>
        <end position="2490"/>
    </location>
</feature>
<protein>
    <submittedName>
        <fullName evidence="3">SfiI-subtelomeric related protein family member, putative</fullName>
    </submittedName>
</protein>
<name>A0A3B0MLT1_THEAN</name>
<feature type="compositionally biased region" description="Polar residues" evidence="1">
    <location>
        <begin position="2479"/>
        <end position="2490"/>
    </location>
</feature>
<dbReference type="VEuPathDB" id="PiroplasmaDB:TA19660"/>
<feature type="compositionally biased region" description="Basic and acidic residues" evidence="1">
    <location>
        <begin position="1013"/>
        <end position="1027"/>
    </location>
</feature>
<feature type="compositionally biased region" description="Low complexity" evidence="1">
    <location>
        <begin position="2445"/>
        <end position="2478"/>
    </location>
</feature>
<feature type="compositionally biased region" description="Low complexity" evidence="1">
    <location>
        <begin position="1915"/>
        <end position="1944"/>
    </location>
</feature>
<sequence length="2490" mass="284705">MRIGYIFRYLFIYLLLIDGEKFVISSDQETSLKGSSQSNESSSADSSGSVAIPSEVGLFTTDDSGNYVKLEQSKVKVVQDGVEYSFELESGVELTKVEHNSSKVWEHKENKPYPKSVAYKSDEALFAIISDTEIVNCKFEDNQWTYQIDILGQSSPKTSVTNVELNLSANAGTNQFEYNKTGDTVEFKAKDGHEFTAVIGTTGTDGVSGKVIWKPMNPNENATKVVLNGVDSNDKKLTIHKKNNEKVEFTKSNTNQNWEEVVTKVELELSKTSSTDKFNYDKKNELTSFIAKDGYGFNKVLKAKATDFSREEKVWEAEASSNKFAKLVRVKLNDNHIVLILNNSEFLLFHKVGEDQDWKNITDQRHKLSELKFFTFDQSNSLKEIDSTYYKVELNGFSYGYTFNDDFELQQIKHQNKLIYNYHSDEDFGLLKGFYLGLSSNKFFITNYDNESKELDISKEVVVKRAEPPAKPAVPEEPAKPKPAKAEPENTIEPVSVTIPTLSPVELKINKSSAETEFDYDDIGVYKTFSCKQGFGFNKIVNPKTFGADEVIWQSSGNDYATKVRLRIDTNTNEKQILLFLASMKYVFLNCAGKGKQFQNVTTDRHKFYNLKVYTLDDGAEKTAKPDHYTISLYHMSIGCTIKNEYPCSKITYEDKVVYRRSDYEDLGQIKGVYLDLVRNSMYVIGINDQTKVLEAMKKAKPFTLDIRKNESTDEFDFTQDYQKNVRTFKARGNAVFTKVIRASRIGSDELIWESKDIKVYGIKVVTDGLSDFKRAKNVTIHLSNGDVKHLNYSDGKWIQVSNKISLDITKTESSIEFDFYTKDEFTTFTAKDVYLFNKVIESKTIGTETVIWETTNTSEYSTKVTLMITGTEKYMGLLRTDNDVILLHKPPNSDTWDNITSKVSKISDLKMSYYDPSGSYFMLKPEQYKLAFNNLLYGYEFNSGVDCHLVKFGDKHLWSHSDDDKFKNIKGVYVYLRNNNFFVISPSGERKEISLRSLSSGKEEQEEDEDDKETKSKEEDKSKEGQDQDQDQDESSKDSTPTTLVELDIEKTETTNEYHYEEKDDNHVFTAKTGFKFSKVKKGTHELKDCPSPHSIKITANYNQKGKILLYVYRNNKDFEFSLVNDPSPSSSDASIPSQSGTLLAQSKIASDHFKLLTQDDSGTSQEFDKQQLTSGQQLDANLINYKFPHNAKCSEIKYNDVTVWKHDESIHGKNYLTNVFLNTNTSFLMVESQGHYQYYFTLLNDEWKCISGYRSHTLKPLSPDSLKIFTLNQFGLINPDDDTQFTRKVDGNVITFKFNSESKCVSVKYRGDELWSYNKNDHGDNYPDTIVVNTNQDFLTLESSNVYRYVFSHYDGKFTCIFAYKSSLSQPIEKEKLKLTKFGELGLITPALTTDYEVKEPDTTYKFNTDPKCTCIKYDNTEVWKHSSDHGEKFPTSVSFNNMNRNYLVVESSGSYRNIFQFQNNEFKLLGANEKLNYDHNSTGVFDPSKLKFMTTDSSDSSQLVEIDFTKYSVQQPTLITYKFKESVKCAEVRYDDLLVWKYVMSEHEEMFPSAVVLNRAKNYIFVESSHYYRYVYSYYNRRWKELPFGFKTTNISFDKFKIFANDTSDPNKLVELDNSKLERVYSSNVIIVNFKSDVRCSCIKYIDSDVWKHNNDEHSDKFPTSLVLNTKKKYIMVESGYDYRYAYSRQNNIWKLLPYGYKLSESAKIITDSTKIKLFTIDNNKQFVQLNGSKYQKEESNNLFVIKFNSDANCKSIKYDNTTVWSYDAEEHKDRHPTTLFLNKKKYNITVQSGLDYSYSYLFYNRKWNLLPVSYNLKRSSDQVDPSKLKMFHLHNDDSLEEITSFATNKHSGDSSEKSASNQQSESDDRSVSTESSESSNSASSTEQSESSSSADSSNEQGESSESDKSATSVNESDTSESSASTEQDSGTSGKSGGSDDSVSIYNIPGNMKCVLVKYDDIEVWRYSNKEHQYKYPNRVLLYKNGTLVVESSSNYEYVYTYEDKMWKLVPFGARLKVIESIYNLDKLKLCSVGTNNKQFDLENINHYNLQQSGKLARYTMNQGVNCTDVLYDNKLVWKYHEDEHGGYFPTNVTMNLNTGFITVESKGLYESYFSYYDNKWNLVYGYNSSMRIKFKESAKLKLYITNDDGLLEPTTHFDKDVTGPVITYNMYYGTKCTHVKYDEVSVWTYDFEKHGDHYPTSVVFNVGKMMITVQSSDQYVQFLSLINEEWKPFSGYRSQASGPSEIKFYKKGRSGDQILVHHYKYNVNWDGDNNEYVYDLEKANCNEIRHDGNPVFKLDPNERYPKEVLCSSDLKKIVVRLKESYHVCTMDSNGWKSKIHKNDGSDPKAGPEYPFVTSTKPTVPSSETTPESESSTESQTSTESSSSPSKEFDLSQALDPSDSSSKVTTTPEPSQLTSAESQDFDLSQALDPSETSSITPSAQSGTTSESESTTPESQPPSTSESQPSEATPTSLDSDPSSASFME</sequence>
<dbReference type="PANTHER" id="PTHR24216">
    <property type="entry name" value="PAXILLIN-RELATED"/>
    <property type="match status" value="1"/>
</dbReference>
<evidence type="ECO:0000256" key="2">
    <source>
        <dbReference type="SAM" id="SignalP"/>
    </source>
</evidence>
<dbReference type="EMBL" id="UIVT01000001">
    <property type="protein sequence ID" value="SVP88441.1"/>
    <property type="molecule type" value="Genomic_DNA"/>
</dbReference>
<dbReference type="EMBL" id="UIVS01000001">
    <property type="protein sequence ID" value="SVP89606.1"/>
    <property type="molecule type" value="Genomic_DNA"/>
</dbReference>
<accession>A0A3B0MLT1</accession>
<feature type="compositionally biased region" description="Basic and acidic residues" evidence="1">
    <location>
        <begin position="1049"/>
        <end position="1059"/>
    </location>
</feature>